<evidence type="ECO:0000256" key="1">
    <source>
        <dbReference type="ARBA" id="ARBA00023224"/>
    </source>
</evidence>
<keyword evidence="1 2" id="KW-0807">Transducer</keyword>
<organism evidence="6 7">
    <name type="scientific">Bacillus seohaeanensis</name>
    <dbReference type="NCBI Taxonomy" id="284580"/>
    <lineage>
        <taxon>Bacteria</taxon>
        <taxon>Bacillati</taxon>
        <taxon>Bacillota</taxon>
        <taxon>Bacilli</taxon>
        <taxon>Bacillales</taxon>
        <taxon>Bacillaceae</taxon>
        <taxon>Bacillus</taxon>
    </lineage>
</organism>
<dbReference type="PANTHER" id="PTHR32089">
    <property type="entry name" value="METHYL-ACCEPTING CHEMOTAXIS PROTEIN MCPB"/>
    <property type="match status" value="1"/>
</dbReference>
<evidence type="ECO:0000259" key="5">
    <source>
        <dbReference type="PROSITE" id="PS50111"/>
    </source>
</evidence>
<feature type="transmembrane region" description="Helical" evidence="4">
    <location>
        <begin position="122"/>
        <end position="145"/>
    </location>
</feature>
<reference evidence="7" key="1">
    <citation type="journal article" date="2019" name="Int. J. Syst. Evol. Microbiol.">
        <title>The Global Catalogue of Microorganisms (GCM) 10K type strain sequencing project: providing services to taxonomists for standard genome sequencing and annotation.</title>
        <authorList>
            <consortium name="The Broad Institute Genomics Platform"/>
            <consortium name="The Broad Institute Genome Sequencing Center for Infectious Disease"/>
            <person name="Wu L."/>
            <person name="Ma J."/>
        </authorList>
    </citation>
    <scope>NUCLEOTIDE SEQUENCE [LARGE SCALE GENOMIC DNA]</scope>
    <source>
        <strain evidence="7">KCTC 3913</strain>
    </source>
</reference>
<keyword evidence="7" id="KW-1185">Reference proteome</keyword>
<dbReference type="Pfam" id="PF00015">
    <property type="entry name" value="MCPsignal"/>
    <property type="match status" value="1"/>
</dbReference>
<comment type="caution">
    <text evidence="6">The sequence shown here is derived from an EMBL/GenBank/DDBJ whole genome shotgun (WGS) entry which is preliminary data.</text>
</comment>
<dbReference type="EMBL" id="JBHUMF010000012">
    <property type="protein sequence ID" value="MFD2680100.1"/>
    <property type="molecule type" value="Genomic_DNA"/>
</dbReference>
<gene>
    <name evidence="6" type="ORF">ACFSUL_04975</name>
</gene>
<keyword evidence="4" id="KW-0472">Membrane</keyword>
<evidence type="ECO:0000256" key="4">
    <source>
        <dbReference type="SAM" id="Phobius"/>
    </source>
</evidence>
<dbReference type="RefSeq" id="WP_377933392.1">
    <property type="nucleotide sequence ID" value="NZ_JBHUMF010000012.1"/>
</dbReference>
<keyword evidence="4" id="KW-0812">Transmembrane</keyword>
<dbReference type="InterPro" id="IPR004089">
    <property type="entry name" value="MCPsignal_dom"/>
</dbReference>
<sequence length="476" mass="52583">MLVSFSLSLFSALAFTILTHSGIPTIMIYASQILCLFGFYIVFQLVLKKAELFAYLVVVTTYLLTGLNILLLGSNPSLLIILIFLALFSAIHFKSGIFTLGYTMGFILLLVNNWVAPSDDVIFSELFMPILLVYISEGIVLGVLIKLNQNQFKQLQSFIRNAENEGKVKEEQNKELEGELLTISSKVKQINSSIQQHLISQNEMNYAVSEISAGSQTQTDQINSIAAIAGLTMSKMTAIATMSNELYSYSEAANKISLNGNEKIINLHQNMNELKTMIEELSITFKDLTKKIETINTFTSSIQDITDQTNLLALNASIEAARAGEAGKGFSIVADEIRKLAEITRKAAQQINDNLTSVNLVNSSALDKMEQSNAKLSENLQATENVTTSFRSLREKLHHLQSEFNNLHASATSVKEQTAEVDISTKDLAAVIEEASAGLEEISATIEELNTDNEKIAQYVHDTLETTERIKVKIQS</sequence>
<feature type="transmembrane region" description="Helical" evidence="4">
    <location>
        <begin position="77"/>
        <end position="93"/>
    </location>
</feature>
<dbReference type="PROSITE" id="PS50111">
    <property type="entry name" value="CHEMOTAXIS_TRANSDUC_2"/>
    <property type="match status" value="1"/>
</dbReference>
<feature type="coiled-coil region" evidence="3">
    <location>
        <begin position="264"/>
        <end position="291"/>
    </location>
</feature>
<protein>
    <submittedName>
        <fullName evidence="6">Methyl-accepting chemotaxis protein</fullName>
    </submittedName>
</protein>
<dbReference type="Gene3D" id="1.10.287.950">
    <property type="entry name" value="Methyl-accepting chemotaxis protein"/>
    <property type="match status" value="1"/>
</dbReference>
<accession>A0ABW5RNX0</accession>
<evidence type="ECO:0000313" key="6">
    <source>
        <dbReference type="EMBL" id="MFD2680100.1"/>
    </source>
</evidence>
<name>A0ABW5RNX0_9BACI</name>
<keyword evidence="3" id="KW-0175">Coiled coil</keyword>
<dbReference type="PANTHER" id="PTHR32089:SF112">
    <property type="entry name" value="LYSOZYME-LIKE PROTEIN-RELATED"/>
    <property type="match status" value="1"/>
</dbReference>
<feature type="transmembrane region" description="Helical" evidence="4">
    <location>
        <begin position="24"/>
        <end position="43"/>
    </location>
</feature>
<evidence type="ECO:0000256" key="3">
    <source>
        <dbReference type="SAM" id="Coils"/>
    </source>
</evidence>
<dbReference type="SUPFAM" id="SSF58104">
    <property type="entry name" value="Methyl-accepting chemotaxis protein (MCP) signaling domain"/>
    <property type="match status" value="1"/>
</dbReference>
<evidence type="ECO:0000313" key="7">
    <source>
        <dbReference type="Proteomes" id="UP001597506"/>
    </source>
</evidence>
<feature type="transmembrane region" description="Helical" evidence="4">
    <location>
        <begin position="52"/>
        <end position="71"/>
    </location>
</feature>
<dbReference type="SMART" id="SM00283">
    <property type="entry name" value="MA"/>
    <property type="match status" value="1"/>
</dbReference>
<keyword evidence="4" id="KW-1133">Transmembrane helix</keyword>
<dbReference type="Proteomes" id="UP001597506">
    <property type="component" value="Unassembled WGS sequence"/>
</dbReference>
<evidence type="ECO:0000256" key="2">
    <source>
        <dbReference type="PROSITE-ProRule" id="PRU00284"/>
    </source>
</evidence>
<feature type="coiled-coil region" evidence="3">
    <location>
        <begin position="145"/>
        <end position="179"/>
    </location>
</feature>
<feature type="domain" description="Methyl-accepting transducer" evidence="5">
    <location>
        <begin position="193"/>
        <end position="443"/>
    </location>
</feature>
<proteinExistence type="predicted"/>